<dbReference type="Proteomes" id="UP000012062">
    <property type="component" value="Unassembled WGS sequence"/>
</dbReference>
<organism evidence="1 2">
    <name type="scientific">Mesorhizobium metallidurans STM 2683</name>
    <dbReference type="NCBI Taxonomy" id="1297569"/>
    <lineage>
        <taxon>Bacteria</taxon>
        <taxon>Pseudomonadati</taxon>
        <taxon>Pseudomonadota</taxon>
        <taxon>Alphaproteobacteria</taxon>
        <taxon>Hyphomicrobiales</taxon>
        <taxon>Phyllobacteriaceae</taxon>
        <taxon>Mesorhizobium</taxon>
    </lineage>
</organism>
<keyword evidence="2" id="KW-1185">Reference proteome</keyword>
<comment type="caution">
    <text evidence="1">The sequence shown here is derived from an EMBL/GenBank/DDBJ whole genome shotgun (WGS) entry which is preliminary data.</text>
</comment>
<accession>M5EPQ9</accession>
<proteinExistence type="predicted"/>
<dbReference type="RefSeq" id="WP_008875054.1">
    <property type="nucleotide sequence ID" value="NZ_CAUM01000092.1"/>
</dbReference>
<dbReference type="AlphaFoldDB" id="M5EPQ9"/>
<name>M5EPQ9_9HYPH</name>
<dbReference type="STRING" id="1297569.MESS2_270010"/>
<reference evidence="1 2" key="1">
    <citation type="submission" date="2013-02" db="EMBL/GenBank/DDBJ databases">
        <authorList>
            <person name="Genoscope - CEA"/>
        </authorList>
    </citation>
    <scope>NUCLEOTIDE SEQUENCE [LARGE SCALE GENOMIC DNA]</scope>
    <source>
        <strain evidence="1 2">STM 2683</strain>
    </source>
</reference>
<dbReference type="OrthoDB" id="361944at2"/>
<evidence type="ECO:0000313" key="2">
    <source>
        <dbReference type="Proteomes" id="UP000012062"/>
    </source>
</evidence>
<dbReference type="eggNOG" id="COG3514">
    <property type="taxonomic scope" value="Bacteria"/>
</dbReference>
<evidence type="ECO:0000313" key="1">
    <source>
        <dbReference type="EMBL" id="CCV06118.1"/>
    </source>
</evidence>
<dbReference type="EMBL" id="CAUM01000092">
    <property type="protein sequence ID" value="CCV06118.1"/>
    <property type="molecule type" value="Genomic_DNA"/>
</dbReference>
<protein>
    <submittedName>
        <fullName evidence="1">Uncharacterized protein</fullName>
    </submittedName>
</protein>
<gene>
    <name evidence="1" type="ORF">MESS2_270010</name>
</gene>
<sequence length="70" mass="8024">MAKVIRYAFDPTNPPPLTDVQKAEIAALKARSKDDVDTNDIPELTEEFWQRAVRNFKRIGRTAKPIDEPK</sequence>